<dbReference type="PRINTS" id="PR02009">
    <property type="entry name" value="RCMTFMUVIRPL"/>
</dbReference>
<protein>
    <recommendedName>
        <fullName evidence="3">16S rRNA (cytosine(967)-C(5))-methyltransferase</fullName>
        <ecNumber evidence="3">2.1.1.176</ecNumber>
    </recommendedName>
    <alternativeName>
        <fullName evidence="10">16S rRNA m5C967 methyltransferase</fullName>
    </alternativeName>
    <alternativeName>
        <fullName evidence="11">rRNA (cytosine-C(5)-)-methyltransferase RsmB</fullName>
    </alternativeName>
</protein>
<comment type="similarity">
    <text evidence="13">Belongs to the class I-like SAM-binding methyltransferase superfamily. RsmB/NOP family.</text>
</comment>
<feature type="binding site" evidence="13">
    <location>
        <position position="455"/>
    </location>
    <ligand>
        <name>S-adenosyl-L-methionine</name>
        <dbReference type="ChEBI" id="CHEBI:59789"/>
    </ligand>
</feature>
<dbReference type="InterPro" id="IPR035926">
    <property type="entry name" value="NusB-like_sf"/>
</dbReference>
<dbReference type="InterPro" id="IPR023267">
    <property type="entry name" value="RCMT"/>
</dbReference>
<feature type="binding site" evidence="13">
    <location>
        <position position="473"/>
    </location>
    <ligand>
        <name>S-adenosyl-L-methionine</name>
        <dbReference type="ChEBI" id="CHEBI:59789"/>
    </ligand>
</feature>
<evidence type="ECO:0000256" key="7">
    <source>
        <dbReference type="ARBA" id="ARBA00022679"/>
    </source>
</evidence>
<dbReference type="STRING" id="3218.A0A2K1IAB5"/>
<dbReference type="EC" id="2.1.1.176" evidence="3"/>
<dbReference type="FunFam" id="3.40.50.150:FF:000022">
    <property type="entry name" value="Ribosomal RNA small subunit methyltransferase B"/>
    <property type="match status" value="1"/>
</dbReference>
<dbReference type="SUPFAM" id="SSF53335">
    <property type="entry name" value="S-adenosyl-L-methionine-dependent methyltransferases"/>
    <property type="match status" value="1"/>
</dbReference>
<dbReference type="Gramene" id="Pp3c27_2290V3.1">
    <property type="protein sequence ID" value="Pp3c27_2290V3.1"/>
    <property type="gene ID" value="Pp3c27_2290"/>
</dbReference>
<keyword evidence="8 13" id="KW-0949">S-adenosyl-L-methionine</keyword>
<dbReference type="EnsemblPlants" id="Pp3c27_2290V3.2">
    <property type="protein sequence ID" value="Pp3c27_2290V3.2"/>
    <property type="gene ID" value="Pp3c27_2290"/>
</dbReference>
<evidence type="ECO:0000256" key="9">
    <source>
        <dbReference type="ARBA" id="ARBA00022884"/>
    </source>
</evidence>
<name>A0A2K1IAB5_PHYPA</name>
<dbReference type="PRINTS" id="PR02008">
    <property type="entry name" value="RCMTFAMILY"/>
</dbReference>
<evidence type="ECO:0000256" key="10">
    <source>
        <dbReference type="ARBA" id="ARBA00030399"/>
    </source>
</evidence>
<dbReference type="RefSeq" id="XP_024367223.1">
    <property type="nucleotide sequence ID" value="XM_024511455.2"/>
</dbReference>
<dbReference type="Pfam" id="PF22458">
    <property type="entry name" value="RsmF-B_ferredox"/>
    <property type="match status" value="1"/>
</dbReference>
<keyword evidence="4" id="KW-0963">Cytoplasm</keyword>
<dbReference type="Proteomes" id="UP000006727">
    <property type="component" value="Chromosome 27"/>
</dbReference>
<dbReference type="EnsemblPlants" id="Pp3c27_2290V3.3">
    <property type="protein sequence ID" value="Pp3c27_2290V3.3"/>
    <property type="gene ID" value="Pp3c27_2290"/>
</dbReference>
<gene>
    <name evidence="17" type="primary">LOC112278246</name>
    <name evidence="16" type="ORF">PHYPA_030797</name>
</gene>
<dbReference type="EMBL" id="ABEU02000027">
    <property type="protein sequence ID" value="PNR26223.1"/>
    <property type="molecule type" value="Genomic_DNA"/>
</dbReference>
<feature type="binding site" evidence="13">
    <location>
        <begin position="403"/>
        <end position="409"/>
    </location>
    <ligand>
        <name>S-adenosyl-L-methionine</name>
        <dbReference type="ChEBI" id="CHEBI:59789"/>
    </ligand>
</feature>
<evidence type="ECO:0000256" key="6">
    <source>
        <dbReference type="ARBA" id="ARBA00022603"/>
    </source>
</evidence>
<proteinExistence type="inferred from homology"/>
<keyword evidence="6 13" id="KW-0489">Methyltransferase</keyword>
<evidence type="ECO:0000256" key="8">
    <source>
        <dbReference type="ARBA" id="ARBA00022691"/>
    </source>
</evidence>
<dbReference type="PANTHER" id="PTHR22807:SF61">
    <property type="entry name" value="NOL1_NOP2_SUN FAMILY PROTEIN _ ANTITERMINATION NUSB DOMAIN-CONTAINING PROTEIN"/>
    <property type="match status" value="1"/>
</dbReference>
<evidence type="ECO:0000313" key="17">
    <source>
        <dbReference type="EnsemblPlants" id="Pp3c27_2290V3.1"/>
    </source>
</evidence>
<dbReference type="GO" id="GO:0008649">
    <property type="term" value="F:rRNA methyltransferase activity"/>
    <property type="evidence" value="ECO:0007669"/>
    <property type="project" value="InterPro"/>
</dbReference>
<dbReference type="InterPro" id="IPR054728">
    <property type="entry name" value="RsmB-like_ferredoxin"/>
</dbReference>
<evidence type="ECO:0000256" key="12">
    <source>
        <dbReference type="ARBA" id="ARBA00047283"/>
    </source>
</evidence>
<dbReference type="Pfam" id="PF01029">
    <property type="entry name" value="NusB"/>
    <property type="match status" value="1"/>
</dbReference>
<evidence type="ECO:0000256" key="1">
    <source>
        <dbReference type="ARBA" id="ARBA00002724"/>
    </source>
</evidence>
<keyword evidence="9 13" id="KW-0694">RNA-binding</keyword>
<keyword evidence="5" id="KW-0698">rRNA processing</keyword>
<evidence type="ECO:0000256" key="2">
    <source>
        <dbReference type="ARBA" id="ARBA00004496"/>
    </source>
</evidence>
<organism evidence="16">
    <name type="scientific">Physcomitrium patens</name>
    <name type="common">Spreading-leaved earth moss</name>
    <name type="synonym">Physcomitrella patens</name>
    <dbReference type="NCBI Taxonomy" id="3218"/>
    <lineage>
        <taxon>Eukaryota</taxon>
        <taxon>Viridiplantae</taxon>
        <taxon>Streptophyta</taxon>
        <taxon>Embryophyta</taxon>
        <taxon>Bryophyta</taxon>
        <taxon>Bryophytina</taxon>
        <taxon>Bryopsida</taxon>
        <taxon>Funariidae</taxon>
        <taxon>Funariales</taxon>
        <taxon>Funariaceae</taxon>
        <taxon>Physcomitrium</taxon>
    </lineage>
</organism>
<comment type="catalytic activity">
    <reaction evidence="12">
        <text>cytidine(967) in 16S rRNA + S-adenosyl-L-methionine = 5-methylcytidine(967) in 16S rRNA + S-adenosyl-L-homocysteine + H(+)</text>
        <dbReference type="Rhea" id="RHEA:42748"/>
        <dbReference type="Rhea" id="RHEA-COMP:10219"/>
        <dbReference type="Rhea" id="RHEA-COMP:10220"/>
        <dbReference type="ChEBI" id="CHEBI:15378"/>
        <dbReference type="ChEBI" id="CHEBI:57856"/>
        <dbReference type="ChEBI" id="CHEBI:59789"/>
        <dbReference type="ChEBI" id="CHEBI:74483"/>
        <dbReference type="ChEBI" id="CHEBI:82748"/>
        <dbReference type="EC" id="2.1.1.176"/>
    </reaction>
</comment>
<dbReference type="PANTHER" id="PTHR22807">
    <property type="entry name" value="NOP2 YEAST -RELATED NOL1/NOP2/FMU SUN DOMAIN-CONTAINING"/>
    <property type="match status" value="1"/>
</dbReference>
<dbReference type="GO" id="GO:0001510">
    <property type="term" value="P:RNA methylation"/>
    <property type="evidence" value="ECO:0000318"/>
    <property type="project" value="GO_Central"/>
</dbReference>
<feature type="active site" description="Nucleophile" evidence="13">
    <location>
        <position position="526"/>
    </location>
</feature>
<dbReference type="GO" id="GO:0003723">
    <property type="term" value="F:RNA binding"/>
    <property type="evidence" value="ECO:0007669"/>
    <property type="project" value="UniProtKB-UniRule"/>
</dbReference>
<dbReference type="NCBIfam" id="TIGR00563">
    <property type="entry name" value="rsmB"/>
    <property type="match status" value="1"/>
</dbReference>
<feature type="region of interest" description="Disordered" evidence="14">
    <location>
        <begin position="43"/>
        <end position="73"/>
    </location>
</feature>
<evidence type="ECO:0000313" key="18">
    <source>
        <dbReference type="Proteomes" id="UP000006727"/>
    </source>
</evidence>
<dbReference type="Pfam" id="PF01189">
    <property type="entry name" value="Methyltr_RsmB-F"/>
    <property type="match status" value="1"/>
</dbReference>
<sequence>MGGLTWAAQQLQGGLRSSLCHCISVAETLPQQRQSTGVHRITCSSGNYGQEREARNSSEKWQGNSRDVSRIRRGPGASRWTRIEDERLGRGRVGRRGDVDFDKREDRRAYIPRTATNISPHRAVVVVRLMRIEEGGAFADVLSGEGDNSWEDEMAYVGRTLGFRVPSLDLRERRLVTDEVAGIVRWKRYLDFLIFSFFKQDVRDYDRMEPLLRQILRVGLYELIKLEMPPHAVLNETVQLAKVALRAGAGNLVNGLLRDVVRHQDKGLLPVPAVEGDQRSRARALATIHSHPVWMVRLWFTQFGEDETVRLMECNNQRPKFSLRANSARGVSKQELIAELDKLEVSYSESPYLPDFVRLSAGMQDVLRSGLLQNGCIAVQDESAGLVVSVIDAHPGDTIIDCCAAPGGKALNLASRLNGQGKVVAVDVNEGRLRILSEAAEQQGVGDVVSPCHYDLRDYAAKAAGTADRVLLDAPCSGLGVLSKRADLRWRRSPEDVKQLTELQDSLLDAAALLVKPGGVLVYSTCSIETSENSERIAAFLSRNRDFVSENVEPFVPASMVSKEGFFVSFPHRHGVDGAFAARMRRSFEPARTF</sequence>
<evidence type="ECO:0000256" key="4">
    <source>
        <dbReference type="ARBA" id="ARBA00022490"/>
    </source>
</evidence>
<dbReference type="EnsemblPlants" id="Pp3c27_2290V3.1">
    <property type="protein sequence ID" value="Pp3c27_2290V3.1"/>
    <property type="gene ID" value="Pp3c27_2290"/>
</dbReference>
<comment type="function">
    <text evidence="1">Specifically methylates the cytosine at position 967 (m5C967) of 16S rRNA.</text>
</comment>
<dbReference type="InterPro" id="IPR049560">
    <property type="entry name" value="MeTrfase_RsmB-F_NOP2_cat"/>
</dbReference>
<dbReference type="Gramene" id="Pp3c27_2290V3.2">
    <property type="protein sequence ID" value="Pp3c27_2290V3.2"/>
    <property type="gene ID" value="Pp3c27_2290"/>
</dbReference>
<dbReference type="Gene3D" id="3.40.50.150">
    <property type="entry name" value="Vaccinia Virus protein VP39"/>
    <property type="match status" value="1"/>
</dbReference>
<dbReference type="InterPro" id="IPR006027">
    <property type="entry name" value="NusB_RsmB_TIM44"/>
</dbReference>
<comment type="subcellular location">
    <subcellularLocation>
        <location evidence="2">Cytoplasm</location>
    </subcellularLocation>
</comment>
<evidence type="ECO:0000256" key="3">
    <source>
        <dbReference type="ARBA" id="ARBA00012140"/>
    </source>
</evidence>
<dbReference type="CDD" id="cd02440">
    <property type="entry name" value="AdoMet_MTases"/>
    <property type="match status" value="1"/>
</dbReference>
<reference evidence="16 18" key="1">
    <citation type="journal article" date="2008" name="Science">
        <title>The Physcomitrella genome reveals evolutionary insights into the conquest of land by plants.</title>
        <authorList>
            <person name="Rensing S."/>
            <person name="Lang D."/>
            <person name="Zimmer A."/>
            <person name="Terry A."/>
            <person name="Salamov A."/>
            <person name="Shapiro H."/>
            <person name="Nishiyama T."/>
            <person name="Perroud P.-F."/>
            <person name="Lindquist E."/>
            <person name="Kamisugi Y."/>
            <person name="Tanahashi T."/>
            <person name="Sakakibara K."/>
            <person name="Fujita T."/>
            <person name="Oishi K."/>
            <person name="Shin-I T."/>
            <person name="Kuroki Y."/>
            <person name="Toyoda A."/>
            <person name="Suzuki Y."/>
            <person name="Hashimoto A."/>
            <person name="Yamaguchi K."/>
            <person name="Sugano A."/>
            <person name="Kohara Y."/>
            <person name="Fujiyama A."/>
            <person name="Anterola A."/>
            <person name="Aoki S."/>
            <person name="Ashton N."/>
            <person name="Barbazuk W.B."/>
            <person name="Barker E."/>
            <person name="Bennetzen J."/>
            <person name="Bezanilla M."/>
            <person name="Blankenship R."/>
            <person name="Cho S.H."/>
            <person name="Dutcher S."/>
            <person name="Estelle M."/>
            <person name="Fawcett J.A."/>
            <person name="Gundlach H."/>
            <person name="Hanada K."/>
            <person name="Heyl A."/>
            <person name="Hicks K.A."/>
            <person name="Hugh J."/>
            <person name="Lohr M."/>
            <person name="Mayer K."/>
            <person name="Melkozernov A."/>
            <person name="Murata T."/>
            <person name="Nelson D."/>
            <person name="Pils B."/>
            <person name="Prigge M."/>
            <person name="Reiss B."/>
            <person name="Renner T."/>
            <person name="Rombauts S."/>
            <person name="Rushton P."/>
            <person name="Sanderfoot A."/>
            <person name="Schween G."/>
            <person name="Shiu S.-H."/>
            <person name="Stueber K."/>
            <person name="Theodoulou F.L."/>
            <person name="Tu H."/>
            <person name="Van de Peer Y."/>
            <person name="Verrier P.J."/>
            <person name="Waters E."/>
            <person name="Wood A."/>
            <person name="Yang L."/>
            <person name="Cove D."/>
            <person name="Cuming A."/>
            <person name="Hasebe M."/>
            <person name="Lucas S."/>
            <person name="Mishler D.B."/>
            <person name="Reski R."/>
            <person name="Grigoriev I."/>
            <person name="Quatrano R.S."/>
            <person name="Boore J.L."/>
        </authorList>
    </citation>
    <scope>NUCLEOTIDE SEQUENCE [LARGE SCALE GENOMIC DNA]</scope>
    <source>
        <strain evidence="17 18">cv. Gransden 2004</strain>
    </source>
</reference>
<dbReference type="NCBIfam" id="NF011494">
    <property type="entry name" value="PRK14902.1"/>
    <property type="match status" value="1"/>
</dbReference>
<dbReference type="OrthoDB" id="427002at2759"/>
<evidence type="ECO:0000256" key="5">
    <source>
        <dbReference type="ARBA" id="ARBA00022552"/>
    </source>
</evidence>
<evidence type="ECO:0000256" key="14">
    <source>
        <dbReference type="SAM" id="MobiDB-lite"/>
    </source>
</evidence>
<feature type="binding site" evidence="13">
    <location>
        <position position="427"/>
    </location>
    <ligand>
        <name>S-adenosyl-L-methionine</name>
        <dbReference type="ChEBI" id="CHEBI:59789"/>
    </ligand>
</feature>
<dbReference type="GO" id="GO:0005737">
    <property type="term" value="C:cytoplasm"/>
    <property type="evidence" value="ECO:0007669"/>
    <property type="project" value="UniProtKB-SubCell"/>
</dbReference>
<dbReference type="AlphaFoldDB" id="A0A2K1IAB5"/>
<keyword evidence="7 13" id="KW-0808">Transferase</keyword>
<dbReference type="SUPFAM" id="SSF48013">
    <property type="entry name" value="NusB-like"/>
    <property type="match status" value="1"/>
</dbReference>
<dbReference type="GO" id="GO:0006355">
    <property type="term" value="P:regulation of DNA-templated transcription"/>
    <property type="evidence" value="ECO:0007669"/>
    <property type="project" value="InterPro"/>
</dbReference>
<feature type="domain" description="SAM-dependent MTase RsmB/NOP-type" evidence="15">
    <location>
        <begin position="311"/>
        <end position="587"/>
    </location>
</feature>
<dbReference type="PaxDb" id="3218-PP1S54_161V6.1"/>
<evidence type="ECO:0000259" key="15">
    <source>
        <dbReference type="PROSITE" id="PS51686"/>
    </source>
</evidence>
<keyword evidence="18" id="KW-1185">Reference proteome</keyword>
<reference evidence="16 18" key="2">
    <citation type="journal article" date="2018" name="Plant J.">
        <title>The Physcomitrella patens chromosome-scale assembly reveals moss genome structure and evolution.</title>
        <authorList>
            <person name="Lang D."/>
            <person name="Ullrich K.K."/>
            <person name="Murat F."/>
            <person name="Fuchs J."/>
            <person name="Jenkins J."/>
            <person name="Haas F.B."/>
            <person name="Piednoel M."/>
            <person name="Gundlach H."/>
            <person name="Van Bel M."/>
            <person name="Meyberg R."/>
            <person name="Vives C."/>
            <person name="Morata J."/>
            <person name="Symeonidi A."/>
            <person name="Hiss M."/>
            <person name="Muchero W."/>
            <person name="Kamisugi Y."/>
            <person name="Saleh O."/>
            <person name="Blanc G."/>
            <person name="Decker E.L."/>
            <person name="van Gessel N."/>
            <person name="Grimwood J."/>
            <person name="Hayes R.D."/>
            <person name="Graham S.W."/>
            <person name="Gunter L.E."/>
            <person name="McDaniel S.F."/>
            <person name="Hoernstein S.N.W."/>
            <person name="Larsson A."/>
            <person name="Li F.W."/>
            <person name="Perroud P.F."/>
            <person name="Phillips J."/>
            <person name="Ranjan P."/>
            <person name="Rokshar D.S."/>
            <person name="Rothfels C.J."/>
            <person name="Schneider L."/>
            <person name="Shu S."/>
            <person name="Stevenson D.W."/>
            <person name="Thummler F."/>
            <person name="Tillich M."/>
            <person name="Villarreal Aguilar J.C."/>
            <person name="Widiez T."/>
            <person name="Wong G.K."/>
            <person name="Wymore A."/>
            <person name="Zhang Y."/>
            <person name="Zimmer A.D."/>
            <person name="Quatrano R.S."/>
            <person name="Mayer K.F.X."/>
            <person name="Goodstein D."/>
            <person name="Casacuberta J.M."/>
            <person name="Vandepoele K."/>
            <person name="Reski R."/>
            <person name="Cuming A.C."/>
            <person name="Tuskan G.A."/>
            <person name="Maumus F."/>
            <person name="Salse J."/>
            <person name="Schmutz J."/>
            <person name="Rensing S.A."/>
        </authorList>
    </citation>
    <scope>NUCLEOTIDE SEQUENCE [LARGE SCALE GENOMIC DNA]</scope>
    <source>
        <strain evidence="17 18">cv. Gransden 2004</strain>
    </source>
</reference>
<dbReference type="PROSITE" id="PS51686">
    <property type="entry name" value="SAM_MT_RSMB_NOP"/>
    <property type="match status" value="1"/>
</dbReference>
<evidence type="ECO:0000313" key="16">
    <source>
        <dbReference type="EMBL" id="PNR26223.1"/>
    </source>
</evidence>
<dbReference type="Gramene" id="Pp3c27_2290V3.3">
    <property type="protein sequence ID" value="Pp3c27_2290V3.3"/>
    <property type="gene ID" value="Pp3c27_2290"/>
</dbReference>
<dbReference type="InterPro" id="IPR023268">
    <property type="entry name" value="RCMT_RsmB-rel_pln"/>
</dbReference>
<dbReference type="InterPro" id="IPR001678">
    <property type="entry name" value="MeTrfase_RsmB-F_NOP2_dom"/>
</dbReference>
<reference evidence="17" key="3">
    <citation type="submission" date="2020-12" db="UniProtKB">
        <authorList>
            <consortium name="EnsemblPlants"/>
        </authorList>
    </citation>
    <scope>IDENTIFICATION</scope>
</reference>
<dbReference type="GeneID" id="112278246"/>
<accession>A0A2K1IAB5</accession>
<dbReference type="Gene3D" id="1.10.940.10">
    <property type="entry name" value="NusB-like"/>
    <property type="match status" value="1"/>
</dbReference>
<dbReference type="InterPro" id="IPR029063">
    <property type="entry name" value="SAM-dependent_MTases_sf"/>
</dbReference>
<evidence type="ECO:0000256" key="11">
    <source>
        <dbReference type="ARBA" id="ARBA00031088"/>
    </source>
</evidence>
<evidence type="ECO:0000256" key="13">
    <source>
        <dbReference type="PROSITE-ProRule" id="PRU01023"/>
    </source>
</evidence>
<dbReference type="InterPro" id="IPR004573">
    <property type="entry name" value="rRNA_ssu_MeTfrase_B"/>
</dbReference>